<gene>
    <name evidence="2" type="ORF">SO802_012841</name>
</gene>
<dbReference type="GO" id="GO:0004523">
    <property type="term" value="F:RNA-DNA hybrid ribonuclease activity"/>
    <property type="evidence" value="ECO:0007669"/>
    <property type="project" value="InterPro"/>
</dbReference>
<evidence type="ECO:0000259" key="1">
    <source>
        <dbReference type="Pfam" id="PF13456"/>
    </source>
</evidence>
<dbReference type="InterPro" id="IPR044730">
    <property type="entry name" value="RNase_H-like_dom_plant"/>
</dbReference>
<dbReference type="Proteomes" id="UP001459277">
    <property type="component" value="Unassembled WGS sequence"/>
</dbReference>
<feature type="domain" description="RNase H type-1" evidence="1">
    <location>
        <begin position="49"/>
        <end position="105"/>
    </location>
</feature>
<name>A0AAW2D3Z0_9ROSI</name>
<dbReference type="SUPFAM" id="SSF53098">
    <property type="entry name" value="Ribonuclease H-like"/>
    <property type="match status" value="1"/>
</dbReference>
<dbReference type="InterPro" id="IPR002156">
    <property type="entry name" value="RNaseH_domain"/>
</dbReference>
<dbReference type="AlphaFoldDB" id="A0AAW2D3Z0"/>
<keyword evidence="3" id="KW-1185">Reference proteome</keyword>
<evidence type="ECO:0000313" key="3">
    <source>
        <dbReference type="Proteomes" id="UP001459277"/>
    </source>
</evidence>
<sequence length="148" mass="16378">MKLTNNIFFSVPHSERYSEFQATLPPSSPSRSPLRTLWKPPPLDTFKINFDGAVFAEENYSGVGVIIRNREGLVIAALSEKIPQLLQPIEIEAMAATRALEFAREERGQPSSTDLAKLAVTIPDCIIWMEDVPSDVLDSYQADLAGLS</sequence>
<dbReference type="EMBL" id="JAZDWU010000004">
    <property type="protein sequence ID" value="KAL0005280.1"/>
    <property type="molecule type" value="Genomic_DNA"/>
</dbReference>
<proteinExistence type="predicted"/>
<dbReference type="InterPro" id="IPR036397">
    <property type="entry name" value="RNaseH_sf"/>
</dbReference>
<dbReference type="CDD" id="cd06222">
    <property type="entry name" value="RNase_H_like"/>
    <property type="match status" value="1"/>
</dbReference>
<dbReference type="InterPro" id="IPR053151">
    <property type="entry name" value="RNase_H-like"/>
</dbReference>
<organism evidence="2 3">
    <name type="scientific">Lithocarpus litseifolius</name>
    <dbReference type="NCBI Taxonomy" id="425828"/>
    <lineage>
        <taxon>Eukaryota</taxon>
        <taxon>Viridiplantae</taxon>
        <taxon>Streptophyta</taxon>
        <taxon>Embryophyta</taxon>
        <taxon>Tracheophyta</taxon>
        <taxon>Spermatophyta</taxon>
        <taxon>Magnoliopsida</taxon>
        <taxon>eudicotyledons</taxon>
        <taxon>Gunneridae</taxon>
        <taxon>Pentapetalae</taxon>
        <taxon>rosids</taxon>
        <taxon>fabids</taxon>
        <taxon>Fagales</taxon>
        <taxon>Fagaceae</taxon>
        <taxon>Lithocarpus</taxon>
    </lineage>
</organism>
<accession>A0AAW2D3Z0</accession>
<reference evidence="2 3" key="1">
    <citation type="submission" date="2024-01" db="EMBL/GenBank/DDBJ databases">
        <title>A telomere-to-telomere, gap-free genome of sweet tea (Lithocarpus litseifolius).</title>
        <authorList>
            <person name="Zhou J."/>
        </authorList>
    </citation>
    <scope>NUCLEOTIDE SEQUENCE [LARGE SCALE GENOMIC DNA]</scope>
    <source>
        <strain evidence="2">Zhou-2022a</strain>
        <tissue evidence="2">Leaf</tissue>
    </source>
</reference>
<dbReference type="Pfam" id="PF13456">
    <property type="entry name" value="RVT_3"/>
    <property type="match status" value="1"/>
</dbReference>
<comment type="caution">
    <text evidence="2">The sequence shown here is derived from an EMBL/GenBank/DDBJ whole genome shotgun (WGS) entry which is preliminary data.</text>
</comment>
<dbReference type="Gene3D" id="3.30.420.10">
    <property type="entry name" value="Ribonuclease H-like superfamily/Ribonuclease H"/>
    <property type="match status" value="1"/>
</dbReference>
<dbReference type="PANTHER" id="PTHR47723">
    <property type="entry name" value="OS05G0353850 PROTEIN"/>
    <property type="match status" value="1"/>
</dbReference>
<dbReference type="GO" id="GO:0003676">
    <property type="term" value="F:nucleic acid binding"/>
    <property type="evidence" value="ECO:0007669"/>
    <property type="project" value="InterPro"/>
</dbReference>
<dbReference type="PANTHER" id="PTHR47723:SF19">
    <property type="entry name" value="POLYNUCLEOTIDYL TRANSFERASE, RIBONUCLEASE H-LIKE SUPERFAMILY PROTEIN"/>
    <property type="match status" value="1"/>
</dbReference>
<dbReference type="InterPro" id="IPR012337">
    <property type="entry name" value="RNaseH-like_sf"/>
</dbReference>
<protein>
    <recommendedName>
        <fullName evidence="1">RNase H type-1 domain-containing protein</fullName>
    </recommendedName>
</protein>
<evidence type="ECO:0000313" key="2">
    <source>
        <dbReference type="EMBL" id="KAL0005280.1"/>
    </source>
</evidence>